<evidence type="ECO:0000313" key="1">
    <source>
        <dbReference type="Proteomes" id="UP000887579"/>
    </source>
</evidence>
<name>A0AC34FSE9_9BILA</name>
<organism evidence="1 2">
    <name type="scientific">Panagrolaimus sp. ES5</name>
    <dbReference type="NCBI Taxonomy" id="591445"/>
    <lineage>
        <taxon>Eukaryota</taxon>
        <taxon>Metazoa</taxon>
        <taxon>Ecdysozoa</taxon>
        <taxon>Nematoda</taxon>
        <taxon>Chromadorea</taxon>
        <taxon>Rhabditida</taxon>
        <taxon>Tylenchina</taxon>
        <taxon>Panagrolaimomorpha</taxon>
        <taxon>Panagrolaimoidea</taxon>
        <taxon>Panagrolaimidae</taxon>
        <taxon>Panagrolaimus</taxon>
    </lineage>
</organism>
<reference evidence="2" key="1">
    <citation type="submission" date="2022-11" db="UniProtKB">
        <authorList>
            <consortium name="WormBaseParasite"/>
        </authorList>
    </citation>
    <scope>IDENTIFICATION</scope>
</reference>
<accession>A0AC34FSE9</accession>
<dbReference type="WBParaSite" id="ES5_v2.g20134.t1">
    <property type="protein sequence ID" value="ES5_v2.g20134.t1"/>
    <property type="gene ID" value="ES5_v2.g20134"/>
</dbReference>
<sequence length="487" mass="54685">MEEQQNSPPAPQVQRPRRRKRANEYANMAPPRRSKRLNFVSLETLAHADPVADNALNDGGDISNPPQHDTVAAADETAEYDEGLGSIGTSSVNNESFDTFLTSSNPIPPGTVAAAAVVDETVENDLHRQLQYNINSVADGEASNNCGEILSVETSWNSESVDDHFTPTTYSNLTSAQNHTVAVDDETAENDGGIHTIETSSLNNESLNDHFFPSRQSTLAPPENYNIGDETEEKEKKAQIDNDVIYLLTKVKQPLSPSPVPPIVEFQNATSPPANDNENINNGTVIPLFPIQYNCPSELFFQRCCENAFPTARSVNDNENSSNETVIPLFPIQYNCPSELFFQRCCEKLNLKCDRQLYIRFLRRIEIYEILPDSIPNDSSRNGFESLSILFSGNLENAKMIQTKINGFIYDNLEKDDFLKVMSCRPSFTFKDIVFLADWFKFKFLFYANESWKSSENWNSEISDVLIFKQSGLDEGNFEVVFSLNDE</sequence>
<evidence type="ECO:0000313" key="2">
    <source>
        <dbReference type="WBParaSite" id="ES5_v2.g20134.t1"/>
    </source>
</evidence>
<proteinExistence type="predicted"/>
<dbReference type="Proteomes" id="UP000887579">
    <property type="component" value="Unplaced"/>
</dbReference>
<protein>
    <submittedName>
        <fullName evidence="2">Uncharacterized protein</fullName>
    </submittedName>
</protein>